<dbReference type="RefSeq" id="WP_139173819.1">
    <property type="nucleotide sequence ID" value="NZ_FNNO01000002.1"/>
</dbReference>
<evidence type="ECO:0000313" key="3">
    <source>
        <dbReference type="Proteomes" id="UP000198711"/>
    </source>
</evidence>
<evidence type="ECO:0000313" key="2">
    <source>
        <dbReference type="EMBL" id="SDW32829.1"/>
    </source>
</evidence>
<dbReference type="Proteomes" id="UP000198711">
    <property type="component" value="Unassembled WGS sequence"/>
</dbReference>
<keyword evidence="1" id="KW-0732">Signal</keyword>
<evidence type="ECO:0008006" key="4">
    <source>
        <dbReference type="Google" id="ProtNLM"/>
    </source>
</evidence>
<keyword evidence="3" id="KW-1185">Reference proteome</keyword>
<dbReference type="EMBL" id="FNNO01000002">
    <property type="protein sequence ID" value="SDW32829.1"/>
    <property type="molecule type" value="Genomic_DNA"/>
</dbReference>
<name>A0A8X8IF16_9BACT</name>
<evidence type="ECO:0000256" key="1">
    <source>
        <dbReference type="SAM" id="SignalP"/>
    </source>
</evidence>
<organism evidence="2 3">
    <name type="scientific">Hydrobacter penzbergensis</name>
    <dbReference type="NCBI Taxonomy" id="1235997"/>
    <lineage>
        <taxon>Bacteria</taxon>
        <taxon>Pseudomonadati</taxon>
        <taxon>Bacteroidota</taxon>
        <taxon>Chitinophagia</taxon>
        <taxon>Chitinophagales</taxon>
        <taxon>Chitinophagaceae</taxon>
        <taxon>Hydrobacter</taxon>
    </lineage>
</organism>
<dbReference type="AlphaFoldDB" id="A0A8X8IF16"/>
<sequence>MGGKRTIFCLILSLLMALIFGSAEAQHARYIYIQSENNQPYYVKLNGANYSSNASGYLLVPQLNSGDYTILLGFPRSMNEYAFKIQLGQDDRGFSLKQGVDNSWMLFDMVSFNIIKGTAATAKTEEKPADEPVATEEKPVVTEEKPVVKRKEQKAAESKNIVTTEVKQGAPVSTASAAEKRPQAGSLIRKIYEKTGADGVDLVYVVPNGNKADTVILFVPHISK</sequence>
<gene>
    <name evidence="2" type="ORF">SAMN05444410_1023</name>
</gene>
<comment type="caution">
    <text evidence="2">The sequence shown here is derived from an EMBL/GenBank/DDBJ whole genome shotgun (WGS) entry which is preliminary data.</text>
</comment>
<reference evidence="2 3" key="1">
    <citation type="submission" date="2016-10" db="EMBL/GenBank/DDBJ databases">
        <authorList>
            <person name="Varghese N."/>
            <person name="Submissions S."/>
        </authorList>
    </citation>
    <scope>NUCLEOTIDE SEQUENCE [LARGE SCALE GENOMIC DNA]</scope>
    <source>
        <strain evidence="2 3">DSM 25353</strain>
    </source>
</reference>
<feature type="signal peptide" evidence="1">
    <location>
        <begin position="1"/>
        <end position="25"/>
    </location>
</feature>
<proteinExistence type="predicted"/>
<protein>
    <recommendedName>
        <fullName evidence="4">DUF4384 domain-containing protein</fullName>
    </recommendedName>
</protein>
<accession>A0A8X8IF16</accession>
<feature type="chain" id="PRO_5036476274" description="DUF4384 domain-containing protein" evidence="1">
    <location>
        <begin position="26"/>
        <end position="224"/>
    </location>
</feature>